<evidence type="ECO:0000313" key="4">
    <source>
        <dbReference type="Proteomes" id="UP000253772"/>
    </source>
</evidence>
<dbReference type="RefSeq" id="WP_011519757.1">
    <property type="nucleotide sequence ID" value="NZ_CP026544.1"/>
</dbReference>
<proteinExistence type="predicted"/>
<feature type="region of interest" description="Disordered" evidence="1">
    <location>
        <begin position="22"/>
        <end position="97"/>
    </location>
</feature>
<feature type="compositionally biased region" description="Low complexity" evidence="1">
    <location>
        <begin position="73"/>
        <end position="90"/>
    </location>
</feature>
<dbReference type="Proteomes" id="UP000253772">
    <property type="component" value="Chromosome c2"/>
</dbReference>
<keyword evidence="2" id="KW-0732">Signal</keyword>
<feature type="compositionally biased region" description="Basic residues" evidence="1">
    <location>
        <begin position="53"/>
        <end position="67"/>
    </location>
</feature>
<protein>
    <submittedName>
        <fullName evidence="3">Uncharacterized protein</fullName>
    </submittedName>
</protein>
<evidence type="ECO:0000313" key="3">
    <source>
        <dbReference type="EMBL" id="QBP13300.1"/>
    </source>
</evidence>
<feature type="compositionally biased region" description="Low complexity" evidence="1">
    <location>
        <begin position="23"/>
        <end position="37"/>
    </location>
</feature>
<feature type="chain" id="PRO_5007451806" evidence="2">
    <location>
        <begin position="20"/>
        <end position="97"/>
    </location>
</feature>
<evidence type="ECO:0000256" key="1">
    <source>
        <dbReference type="SAM" id="MobiDB-lite"/>
    </source>
</evidence>
<dbReference type="OrthoDB" id="10002440at2"/>
<dbReference type="EMBL" id="CP037901">
    <property type="protein sequence ID" value="QBP13300.1"/>
    <property type="molecule type" value="Genomic_DNA"/>
</dbReference>
<feature type="signal peptide" evidence="2">
    <location>
        <begin position="1"/>
        <end position="19"/>
    </location>
</feature>
<gene>
    <name evidence="3" type="ORF">DDF84_027090</name>
</gene>
<organism evidence="3 4">
    <name type="scientific">Cupriavidus metallidurans</name>
    <dbReference type="NCBI Taxonomy" id="119219"/>
    <lineage>
        <taxon>Bacteria</taxon>
        <taxon>Pseudomonadati</taxon>
        <taxon>Pseudomonadota</taxon>
        <taxon>Betaproteobacteria</taxon>
        <taxon>Burkholderiales</taxon>
        <taxon>Burkholderiaceae</taxon>
        <taxon>Cupriavidus</taxon>
    </lineage>
</organism>
<dbReference type="AlphaFoldDB" id="A0A132HFC3"/>
<feature type="compositionally biased region" description="Basic and acidic residues" evidence="1">
    <location>
        <begin position="43"/>
        <end position="52"/>
    </location>
</feature>
<reference evidence="3 4" key="1">
    <citation type="submission" date="2019-03" db="EMBL/GenBank/DDBJ databases">
        <title>Comparative insights into the high quality Complete genome sequence of highly metal resistant Cupriavidus metallidurans strain BS1 isolated from a gold-copper mine.</title>
        <authorList>
            <person name="Mazhar H.S."/>
            <person name="Rensing C."/>
        </authorList>
    </citation>
    <scope>NUCLEOTIDE SEQUENCE [LARGE SCALE GENOMIC DNA]</scope>
    <source>
        <strain evidence="3 4">BS1</strain>
    </source>
</reference>
<sequence length="97" mass="9618">MKKLFAALASVAFVGTVFAQTGAPAAASATPSKSEPAQAQASAHKDKADVHTGAHKSTAKGTHHKAKATTDMAKSTDTTGATAGAAKTAAPDNSKKQ</sequence>
<evidence type="ECO:0000256" key="2">
    <source>
        <dbReference type="SAM" id="SignalP"/>
    </source>
</evidence>
<accession>A0A132HFC3</accession>
<name>A0A132HFC3_9BURK</name>